<dbReference type="EMBL" id="JAVIKH010000016">
    <property type="protein sequence ID" value="MDX8336919.1"/>
    <property type="molecule type" value="Genomic_DNA"/>
</dbReference>
<feature type="chain" id="PRO_5046118706" description="Periplasmic heavy metal sensor" evidence="1">
    <location>
        <begin position="19"/>
        <end position="128"/>
    </location>
</feature>
<reference evidence="3" key="1">
    <citation type="submission" date="2023-07" db="EMBL/GenBank/DDBJ databases">
        <authorList>
            <person name="Colorado M.A."/>
            <person name="Villamil L.M."/>
            <person name="Melo J.F."/>
            <person name="Rodriguez J.A."/>
            <person name="Ruiz R.Y."/>
        </authorList>
    </citation>
    <scope>NUCLEOTIDE SEQUENCE [LARGE SCALE GENOMIC DNA]</scope>
    <source>
        <strain evidence="3">C33</strain>
    </source>
</reference>
<evidence type="ECO:0000313" key="2">
    <source>
        <dbReference type="EMBL" id="MDX8336919.1"/>
    </source>
</evidence>
<gene>
    <name evidence="2" type="ORF">RFV38_10490</name>
</gene>
<proteinExistence type="predicted"/>
<evidence type="ECO:0000313" key="3">
    <source>
        <dbReference type="Proteomes" id="UP001279681"/>
    </source>
</evidence>
<feature type="signal peptide" evidence="1">
    <location>
        <begin position="1"/>
        <end position="18"/>
    </location>
</feature>
<dbReference type="RefSeq" id="WP_320314275.1">
    <property type="nucleotide sequence ID" value="NZ_JAVIKH010000016.1"/>
</dbReference>
<keyword evidence="3" id="KW-1185">Reference proteome</keyword>
<comment type="caution">
    <text evidence="2">The sequence shown here is derived from an EMBL/GenBank/DDBJ whole genome shotgun (WGS) entry which is preliminary data.</text>
</comment>
<keyword evidence="1" id="KW-0732">Signal</keyword>
<organism evidence="2 3">
    <name type="scientific">Candidatus Cetobacterium colombiensis</name>
    <dbReference type="NCBI Taxonomy" id="3073100"/>
    <lineage>
        <taxon>Bacteria</taxon>
        <taxon>Fusobacteriati</taxon>
        <taxon>Fusobacteriota</taxon>
        <taxon>Fusobacteriia</taxon>
        <taxon>Fusobacteriales</taxon>
        <taxon>Fusobacteriaceae</taxon>
        <taxon>Cetobacterium</taxon>
    </lineage>
</organism>
<accession>A0ABU4WCH6</accession>
<dbReference type="Proteomes" id="UP001279681">
    <property type="component" value="Unassembled WGS sequence"/>
</dbReference>
<evidence type="ECO:0008006" key="4">
    <source>
        <dbReference type="Google" id="ProtNLM"/>
    </source>
</evidence>
<evidence type="ECO:0000256" key="1">
    <source>
        <dbReference type="SAM" id="SignalP"/>
    </source>
</evidence>
<name>A0ABU4WCH6_9FUSO</name>
<sequence length="128" mass="14412">MKKLLLVGAFVISAVSFANVHDSHGTMNGNMDKGIVNNSSEMMNCKMMNGSMGKGMMSGGMMGMNMTPELRKEMQDDMIKIQEKQLEINKIMNTSKPDMKKVEKLNNEIYQIKATHMTKMQQNIKTTN</sequence>
<protein>
    <recommendedName>
        <fullName evidence="4">Periplasmic heavy metal sensor</fullName>
    </recommendedName>
</protein>
<dbReference type="Gene3D" id="1.20.120.1490">
    <property type="match status" value="1"/>
</dbReference>